<feature type="region of interest" description="Disordered" evidence="1">
    <location>
        <begin position="1"/>
        <end position="26"/>
    </location>
</feature>
<evidence type="ECO:0000313" key="2">
    <source>
        <dbReference type="EMBL" id="GBL76600.1"/>
    </source>
</evidence>
<proteinExistence type="predicted"/>
<comment type="caution">
    <text evidence="2">The sequence shown here is derived from an EMBL/GenBank/DDBJ whole genome shotgun (WGS) entry which is preliminary data.</text>
</comment>
<feature type="compositionally biased region" description="Basic and acidic residues" evidence="1">
    <location>
        <begin position="9"/>
        <end position="21"/>
    </location>
</feature>
<name>A0A4Y2AA82_ARAVE</name>
<dbReference type="OrthoDB" id="6427446at2759"/>
<keyword evidence="3" id="KW-1185">Reference proteome</keyword>
<sequence length="110" mass="12796">MESAETSPEDSKTKVSKRAETSEVASGKQVLSWREEYDLKLRKNRFYTLVYQALSPKFKPLISQTTDSAEAWRILKNHFEPTTRARVIQLLDEFFNTRFETGEDLGLFLC</sequence>
<evidence type="ECO:0000256" key="1">
    <source>
        <dbReference type="SAM" id="MobiDB-lite"/>
    </source>
</evidence>
<gene>
    <name evidence="2" type="ORF">AVEN_53321_1</name>
</gene>
<dbReference type="Proteomes" id="UP000499080">
    <property type="component" value="Unassembled WGS sequence"/>
</dbReference>
<dbReference type="Pfam" id="PF14223">
    <property type="entry name" value="Retrotran_gag_2"/>
    <property type="match status" value="1"/>
</dbReference>
<dbReference type="EMBL" id="BGPR01000010">
    <property type="protein sequence ID" value="GBL76600.1"/>
    <property type="molecule type" value="Genomic_DNA"/>
</dbReference>
<organism evidence="2 3">
    <name type="scientific">Araneus ventricosus</name>
    <name type="common">Orbweaver spider</name>
    <name type="synonym">Epeira ventricosa</name>
    <dbReference type="NCBI Taxonomy" id="182803"/>
    <lineage>
        <taxon>Eukaryota</taxon>
        <taxon>Metazoa</taxon>
        <taxon>Ecdysozoa</taxon>
        <taxon>Arthropoda</taxon>
        <taxon>Chelicerata</taxon>
        <taxon>Arachnida</taxon>
        <taxon>Araneae</taxon>
        <taxon>Araneomorphae</taxon>
        <taxon>Entelegynae</taxon>
        <taxon>Araneoidea</taxon>
        <taxon>Araneidae</taxon>
        <taxon>Araneus</taxon>
    </lineage>
</organism>
<protein>
    <submittedName>
        <fullName evidence="2">Uncharacterized protein</fullName>
    </submittedName>
</protein>
<reference evidence="2 3" key="1">
    <citation type="journal article" date="2019" name="Sci. Rep.">
        <title>Orb-weaving spider Araneus ventricosus genome elucidates the spidroin gene catalogue.</title>
        <authorList>
            <person name="Kono N."/>
            <person name="Nakamura H."/>
            <person name="Ohtoshi R."/>
            <person name="Moran D.A.P."/>
            <person name="Shinohara A."/>
            <person name="Yoshida Y."/>
            <person name="Fujiwara M."/>
            <person name="Mori M."/>
            <person name="Tomita M."/>
            <person name="Arakawa K."/>
        </authorList>
    </citation>
    <scope>NUCLEOTIDE SEQUENCE [LARGE SCALE GENOMIC DNA]</scope>
</reference>
<evidence type="ECO:0000313" key="3">
    <source>
        <dbReference type="Proteomes" id="UP000499080"/>
    </source>
</evidence>
<accession>A0A4Y2AA82</accession>
<dbReference type="AlphaFoldDB" id="A0A4Y2AA82"/>